<dbReference type="EMBL" id="DRMH01000012">
    <property type="protein sequence ID" value="HFC96980.1"/>
    <property type="molecule type" value="Genomic_DNA"/>
</dbReference>
<gene>
    <name evidence="2" type="ORF">ENJ40_00780</name>
</gene>
<proteinExistence type="predicted"/>
<feature type="transmembrane region" description="Helical" evidence="1">
    <location>
        <begin position="119"/>
        <end position="141"/>
    </location>
</feature>
<keyword evidence="1" id="KW-0472">Membrane</keyword>
<reference evidence="2" key="1">
    <citation type="journal article" date="2020" name="mSystems">
        <title>Genome- and Community-Level Interaction Insights into Carbon Utilization and Element Cycling Functions of Hydrothermarchaeota in Hydrothermal Sediment.</title>
        <authorList>
            <person name="Zhou Z."/>
            <person name="Liu Y."/>
            <person name="Xu W."/>
            <person name="Pan J."/>
            <person name="Luo Z.H."/>
            <person name="Li M."/>
        </authorList>
    </citation>
    <scope>NUCLEOTIDE SEQUENCE [LARGE SCALE GENOMIC DNA]</scope>
    <source>
        <strain evidence="2">HyVt-483</strain>
    </source>
</reference>
<organism evidence="2">
    <name type="scientific">Thermosulfurimonas dismutans</name>
    <dbReference type="NCBI Taxonomy" id="999894"/>
    <lineage>
        <taxon>Bacteria</taxon>
        <taxon>Pseudomonadati</taxon>
        <taxon>Thermodesulfobacteriota</taxon>
        <taxon>Thermodesulfobacteria</taxon>
        <taxon>Thermodesulfobacteriales</taxon>
        <taxon>Thermodesulfobacteriaceae</taxon>
        <taxon>Thermosulfurimonas</taxon>
    </lineage>
</organism>
<evidence type="ECO:0008006" key="3">
    <source>
        <dbReference type="Google" id="ProtNLM"/>
    </source>
</evidence>
<protein>
    <recommendedName>
        <fullName evidence="3">DUF1640 domain-containing protein</fullName>
    </recommendedName>
</protein>
<keyword evidence="1" id="KW-1133">Transmembrane helix</keyword>
<name>A0A7C3GQ30_9BACT</name>
<evidence type="ECO:0000256" key="1">
    <source>
        <dbReference type="SAM" id="Phobius"/>
    </source>
</evidence>
<dbReference type="Proteomes" id="UP000886043">
    <property type="component" value="Unassembled WGS sequence"/>
</dbReference>
<accession>A0A7C3GQ30</accession>
<evidence type="ECO:0000313" key="2">
    <source>
        <dbReference type="EMBL" id="HFC96980.1"/>
    </source>
</evidence>
<dbReference type="AlphaFoldDB" id="A0A7C3GQ30"/>
<dbReference type="Gene3D" id="6.10.250.2540">
    <property type="match status" value="2"/>
</dbReference>
<keyword evidence="1" id="KW-0812">Transmembrane</keyword>
<sequence>MSAASNPGFSEEALRPLIEKLVSEAVAKFIQENELRARELSLMERIIRVEEELKALREIQLSMLREMNARFEAIDKRFEAMDKRFEAIDKRFEAMDKRFEALQREMDKRFEAMEKRLNFMQWFMGAGFALLTILVTLFRFLH</sequence>
<comment type="caution">
    <text evidence="2">The sequence shown here is derived from an EMBL/GenBank/DDBJ whole genome shotgun (WGS) entry which is preliminary data.</text>
</comment>